<comment type="similarity">
    <text evidence="2 7">Belongs to the HSF family.</text>
</comment>
<dbReference type="SMART" id="SM00415">
    <property type="entry name" value="HSF"/>
    <property type="match status" value="1"/>
</dbReference>
<dbReference type="eggNOG" id="KOG0627">
    <property type="taxonomic scope" value="Eukaryota"/>
</dbReference>
<evidence type="ECO:0000256" key="5">
    <source>
        <dbReference type="ARBA" id="ARBA00023163"/>
    </source>
</evidence>
<organism evidence="9 10">
    <name type="scientific">Tribolium castaneum</name>
    <name type="common">Red flour beetle</name>
    <dbReference type="NCBI Taxonomy" id="7070"/>
    <lineage>
        <taxon>Eukaryota</taxon>
        <taxon>Metazoa</taxon>
        <taxon>Ecdysozoa</taxon>
        <taxon>Arthropoda</taxon>
        <taxon>Hexapoda</taxon>
        <taxon>Insecta</taxon>
        <taxon>Pterygota</taxon>
        <taxon>Neoptera</taxon>
        <taxon>Endopterygota</taxon>
        <taxon>Coleoptera</taxon>
        <taxon>Polyphaga</taxon>
        <taxon>Cucujiformia</taxon>
        <taxon>Tenebrionidae</taxon>
        <taxon>Tenebrionidae incertae sedis</taxon>
        <taxon>Tribolium</taxon>
    </lineage>
</organism>
<dbReference type="STRING" id="7070.D6WL16"/>
<keyword evidence="5" id="KW-0804">Transcription</keyword>
<dbReference type="InterPro" id="IPR000232">
    <property type="entry name" value="HSF_DNA-bd"/>
</dbReference>
<dbReference type="Gene3D" id="1.10.10.10">
    <property type="entry name" value="Winged helix-like DNA-binding domain superfamily/Winged helix DNA-binding domain"/>
    <property type="match status" value="1"/>
</dbReference>
<keyword evidence="9" id="KW-0346">Stress response</keyword>
<evidence type="ECO:0000256" key="1">
    <source>
        <dbReference type="ARBA" id="ARBA00004123"/>
    </source>
</evidence>
<dbReference type="GO" id="GO:0005634">
    <property type="term" value="C:nucleus"/>
    <property type="evidence" value="ECO:0007669"/>
    <property type="project" value="UniProtKB-SubCell"/>
</dbReference>
<keyword evidence="10" id="KW-1185">Reference proteome</keyword>
<dbReference type="InterPro" id="IPR036388">
    <property type="entry name" value="WH-like_DNA-bd_sf"/>
</dbReference>
<dbReference type="PhylomeDB" id="D6WL16"/>
<reference evidence="9 10" key="2">
    <citation type="journal article" date="2010" name="Nucleic Acids Res.">
        <title>BeetleBase in 2010: revisions to provide comprehensive genomic information for Tribolium castaneum.</title>
        <authorList>
            <person name="Kim H.S."/>
            <person name="Murphy T."/>
            <person name="Xia J."/>
            <person name="Caragea D."/>
            <person name="Park Y."/>
            <person name="Beeman R.W."/>
            <person name="Lorenzen M.D."/>
            <person name="Butcher S."/>
            <person name="Manak J.R."/>
            <person name="Brown S.J."/>
        </authorList>
    </citation>
    <scope>GENOME REANNOTATION</scope>
    <source>
        <strain evidence="9 10">Georgia GA2</strain>
    </source>
</reference>
<accession>D6WL16</accession>
<feature type="domain" description="HSF-type DNA-binding" evidence="8">
    <location>
        <begin position="7"/>
        <end position="103"/>
    </location>
</feature>
<evidence type="ECO:0000256" key="2">
    <source>
        <dbReference type="ARBA" id="ARBA00006403"/>
    </source>
</evidence>
<dbReference type="Proteomes" id="UP000007266">
    <property type="component" value="Linkage group 5"/>
</dbReference>
<dbReference type="InterPro" id="IPR036390">
    <property type="entry name" value="WH_DNA-bd_sf"/>
</dbReference>
<evidence type="ECO:0000259" key="8">
    <source>
        <dbReference type="SMART" id="SM00415"/>
    </source>
</evidence>
<dbReference type="PANTHER" id="PTHR10015">
    <property type="entry name" value="HEAT SHOCK TRANSCRIPTION FACTOR"/>
    <property type="match status" value="1"/>
</dbReference>
<protein>
    <submittedName>
        <fullName evidence="9">Heat shock factor protein-like Protein</fullName>
    </submittedName>
</protein>
<gene>
    <name evidence="9" type="primary">AUGUSTUS-3.0.2_13530</name>
    <name evidence="9" type="ORF">TcasGA2_TC013530</name>
</gene>
<dbReference type="EMBL" id="KQ971343">
    <property type="protein sequence ID" value="EFA03527.1"/>
    <property type="molecule type" value="Genomic_DNA"/>
</dbReference>
<dbReference type="AlphaFoldDB" id="D6WL16"/>
<dbReference type="OrthoDB" id="60033at2759"/>
<dbReference type="KEGG" id="tca:103313076"/>
<sequence length="292" mass="33727">MEETANTVSPFVLKLWKMISHQEAANVIVWSDSGDSFIIKNQALLITKLLPLYFKHNNMGSFIRQLNMYDFHKICVERSNEMEYKHQYFQRDKPDLLKNIKRKTPLNKTCSRGSCELVNLSSEITAIRKQQDEICAQINVLQQENVTLLNELSSLHAKQNNQNTILKNIVQVLMPFFDLSKNKNEVNNGPKFFHVCQSVPQIEVFNKNASTNNWIDKRWIYQEKQLCAPPSEGQGGETLSRDTLIDLDNELSNIIETEMLDNPSLLISHDLNQDFNLETGVTDDNFKTKVDF</sequence>
<dbReference type="FunFam" id="1.10.10.10:FF:000027">
    <property type="entry name" value="Heat shock transcription factor 1"/>
    <property type="match status" value="1"/>
</dbReference>
<reference evidence="9 10" key="1">
    <citation type="journal article" date="2008" name="Nature">
        <title>The genome of the model beetle and pest Tribolium castaneum.</title>
        <authorList>
            <consortium name="Tribolium Genome Sequencing Consortium"/>
            <person name="Richards S."/>
            <person name="Gibbs R.A."/>
            <person name="Weinstock G.M."/>
            <person name="Brown S.J."/>
            <person name="Denell R."/>
            <person name="Beeman R.W."/>
            <person name="Gibbs R."/>
            <person name="Beeman R.W."/>
            <person name="Brown S.J."/>
            <person name="Bucher G."/>
            <person name="Friedrich M."/>
            <person name="Grimmelikhuijzen C.J."/>
            <person name="Klingler M."/>
            <person name="Lorenzen M."/>
            <person name="Richards S."/>
            <person name="Roth S."/>
            <person name="Schroder R."/>
            <person name="Tautz D."/>
            <person name="Zdobnov E.M."/>
            <person name="Muzny D."/>
            <person name="Gibbs R.A."/>
            <person name="Weinstock G.M."/>
            <person name="Attaway T."/>
            <person name="Bell S."/>
            <person name="Buhay C.J."/>
            <person name="Chandrabose M.N."/>
            <person name="Chavez D."/>
            <person name="Clerk-Blankenburg K.P."/>
            <person name="Cree A."/>
            <person name="Dao M."/>
            <person name="Davis C."/>
            <person name="Chacko J."/>
            <person name="Dinh H."/>
            <person name="Dugan-Rocha S."/>
            <person name="Fowler G."/>
            <person name="Garner T.T."/>
            <person name="Garnes J."/>
            <person name="Gnirke A."/>
            <person name="Hawes A."/>
            <person name="Hernandez J."/>
            <person name="Hines S."/>
            <person name="Holder M."/>
            <person name="Hume J."/>
            <person name="Jhangiani S.N."/>
            <person name="Joshi V."/>
            <person name="Khan Z.M."/>
            <person name="Jackson L."/>
            <person name="Kovar C."/>
            <person name="Kowis A."/>
            <person name="Lee S."/>
            <person name="Lewis L.R."/>
            <person name="Margolis J."/>
            <person name="Morgan M."/>
            <person name="Nazareth L.V."/>
            <person name="Nguyen N."/>
            <person name="Okwuonu G."/>
            <person name="Parker D."/>
            <person name="Richards S."/>
            <person name="Ruiz S.J."/>
            <person name="Santibanez J."/>
            <person name="Savard J."/>
            <person name="Scherer S.E."/>
            <person name="Schneider B."/>
            <person name="Sodergren E."/>
            <person name="Tautz D."/>
            <person name="Vattahil S."/>
            <person name="Villasana D."/>
            <person name="White C.S."/>
            <person name="Wright R."/>
            <person name="Park Y."/>
            <person name="Beeman R.W."/>
            <person name="Lord J."/>
            <person name="Oppert B."/>
            <person name="Lorenzen M."/>
            <person name="Brown S."/>
            <person name="Wang L."/>
            <person name="Savard J."/>
            <person name="Tautz D."/>
            <person name="Richards S."/>
            <person name="Weinstock G."/>
            <person name="Gibbs R.A."/>
            <person name="Liu Y."/>
            <person name="Worley K."/>
            <person name="Weinstock G."/>
            <person name="Elsik C.G."/>
            <person name="Reese J.T."/>
            <person name="Elhaik E."/>
            <person name="Landan G."/>
            <person name="Graur D."/>
            <person name="Arensburger P."/>
            <person name="Atkinson P."/>
            <person name="Beeman R.W."/>
            <person name="Beidler J."/>
            <person name="Brown S.J."/>
            <person name="Demuth J.P."/>
            <person name="Drury D.W."/>
            <person name="Du Y.Z."/>
            <person name="Fujiwara H."/>
            <person name="Lorenzen M."/>
            <person name="Maselli V."/>
            <person name="Osanai M."/>
            <person name="Park Y."/>
            <person name="Robertson H.M."/>
            <person name="Tu Z."/>
            <person name="Wang J.J."/>
            <person name="Wang S."/>
            <person name="Richards S."/>
            <person name="Song H."/>
            <person name="Zhang L."/>
            <person name="Sodergren E."/>
            <person name="Werner D."/>
            <person name="Stanke M."/>
            <person name="Morgenstern B."/>
            <person name="Solovyev V."/>
            <person name="Kosarev P."/>
            <person name="Brown G."/>
            <person name="Chen H.C."/>
            <person name="Ermolaeva O."/>
            <person name="Hlavina W."/>
            <person name="Kapustin Y."/>
            <person name="Kiryutin B."/>
            <person name="Kitts P."/>
            <person name="Maglott D."/>
            <person name="Pruitt K."/>
            <person name="Sapojnikov V."/>
            <person name="Souvorov A."/>
            <person name="Mackey A.J."/>
            <person name="Waterhouse R.M."/>
            <person name="Wyder S."/>
            <person name="Zdobnov E.M."/>
            <person name="Zdobnov E.M."/>
            <person name="Wyder S."/>
            <person name="Kriventseva E.V."/>
            <person name="Kadowaki T."/>
            <person name="Bork P."/>
            <person name="Aranda M."/>
            <person name="Bao R."/>
            <person name="Beermann A."/>
            <person name="Berns N."/>
            <person name="Bolognesi R."/>
            <person name="Bonneton F."/>
            <person name="Bopp D."/>
            <person name="Brown S.J."/>
            <person name="Bucher G."/>
            <person name="Butts T."/>
            <person name="Chaumot A."/>
            <person name="Denell R.E."/>
            <person name="Ferrier D.E."/>
            <person name="Friedrich M."/>
            <person name="Gordon C.M."/>
            <person name="Jindra M."/>
            <person name="Klingler M."/>
            <person name="Lan Q."/>
            <person name="Lattorff H.M."/>
            <person name="Laudet V."/>
            <person name="von Levetsow C."/>
            <person name="Liu Z."/>
            <person name="Lutz R."/>
            <person name="Lynch J.A."/>
            <person name="da Fonseca R.N."/>
            <person name="Posnien N."/>
            <person name="Reuter R."/>
            <person name="Roth S."/>
            <person name="Savard J."/>
            <person name="Schinko J.B."/>
            <person name="Schmitt C."/>
            <person name="Schoppmeier M."/>
            <person name="Schroder R."/>
            <person name="Shippy T.D."/>
            <person name="Simonnet F."/>
            <person name="Marques-Souza H."/>
            <person name="Tautz D."/>
            <person name="Tomoyasu Y."/>
            <person name="Trauner J."/>
            <person name="Van der Zee M."/>
            <person name="Vervoort M."/>
            <person name="Wittkopp N."/>
            <person name="Wimmer E.A."/>
            <person name="Yang X."/>
            <person name="Jones A.K."/>
            <person name="Sattelle D.B."/>
            <person name="Ebert P.R."/>
            <person name="Nelson D."/>
            <person name="Scott J.G."/>
            <person name="Beeman R.W."/>
            <person name="Muthukrishnan S."/>
            <person name="Kramer K.J."/>
            <person name="Arakane Y."/>
            <person name="Beeman R.W."/>
            <person name="Zhu Q."/>
            <person name="Hogenkamp D."/>
            <person name="Dixit R."/>
            <person name="Oppert B."/>
            <person name="Jiang H."/>
            <person name="Zou Z."/>
            <person name="Marshall J."/>
            <person name="Elpidina E."/>
            <person name="Vinokurov K."/>
            <person name="Oppert C."/>
            <person name="Zou Z."/>
            <person name="Evans J."/>
            <person name="Lu Z."/>
            <person name="Zhao P."/>
            <person name="Sumathipala N."/>
            <person name="Altincicek B."/>
            <person name="Vilcinskas A."/>
            <person name="Williams M."/>
            <person name="Hultmark D."/>
            <person name="Hetru C."/>
            <person name="Jiang H."/>
            <person name="Grimmelikhuijzen C.J."/>
            <person name="Hauser F."/>
            <person name="Cazzamali G."/>
            <person name="Williamson M."/>
            <person name="Park Y."/>
            <person name="Li B."/>
            <person name="Tanaka Y."/>
            <person name="Predel R."/>
            <person name="Neupert S."/>
            <person name="Schachtner J."/>
            <person name="Verleyen P."/>
            <person name="Raible F."/>
            <person name="Bork P."/>
            <person name="Friedrich M."/>
            <person name="Walden K.K."/>
            <person name="Robertson H.M."/>
            <person name="Angeli S."/>
            <person name="Foret S."/>
            <person name="Bucher G."/>
            <person name="Schuetz S."/>
            <person name="Maleszka R."/>
            <person name="Wimmer E.A."/>
            <person name="Beeman R.W."/>
            <person name="Lorenzen M."/>
            <person name="Tomoyasu Y."/>
            <person name="Miller S.C."/>
            <person name="Grossmann D."/>
            <person name="Bucher G."/>
        </authorList>
    </citation>
    <scope>NUCLEOTIDE SEQUENCE [LARGE SCALE GENOMIC DNA]</scope>
    <source>
        <strain evidence="9 10">Georgia GA2</strain>
    </source>
</reference>
<proteinExistence type="inferred from homology"/>
<name>D6WL16_TRICA</name>
<dbReference type="GO" id="GO:0043565">
    <property type="term" value="F:sequence-specific DNA binding"/>
    <property type="evidence" value="ECO:0007669"/>
    <property type="project" value="InterPro"/>
</dbReference>
<evidence type="ECO:0000256" key="6">
    <source>
        <dbReference type="ARBA" id="ARBA00023242"/>
    </source>
</evidence>
<dbReference type="HOGENOM" id="CLU_030308_8_2_1"/>
<evidence type="ECO:0000256" key="3">
    <source>
        <dbReference type="ARBA" id="ARBA00023015"/>
    </source>
</evidence>
<keyword evidence="4" id="KW-0238">DNA-binding</keyword>
<dbReference type="GO" id="GO:0003700">
    <property type="term" value="F:DNA-binding transcription factor activity"/>
    <property type="evidence" value="ECO:0007669"/>
    <property type="project" value="InterPro"/>
</dbReference>
<keyword evidence="3" id="KW-0805">Transcription regulation</keyword>
<evidence type="ECO:0000313" key="9">
    <source>
        <dbReference type="EMBL" id="EFA03527.1"/>
    </source>
</evidence>
<dbReference type="PANTHER" id="PTHR10015:SF427">
    <property type="entry name" value="HEAT SHOCK FACTOR PROTEIN"/>
    <property type="match status" value="1"/>
</dbReference>
<dbReference type="SUPFAM" id="SSF46785">
    <property type="entry name" value="Winged helix' DNA-binding domain"/>
    <property type="match status" value="1"/>
</dbReference>
<dbReference type="PRINTS" id="PR00056">
    <property type="entry name" value="HSFDOMAIN"/>
</dbReference>
<comment type="subcellular location">
    <subcellularLocation>
        <location evidence="1">Nucleus</location>
    </subcellularLocation>
</comment>
<evidence type="ECO:0000256" key="7">
    <source>
        <dbReference type="RuleBase" id="RU004020"/>
    </source>
</evidence>
<keyword evidence="6" id="KW-0539">Nucleus</keyword>
<dbReference type="InParanoid" id="D6WL16"/>
<dbReference type="Pfam" id="PF00447">
    <property type="entry name" value="HSF_DNA-bind"/>
    <property type="match status" value="1"/>
</dbReference>
<evidence type="ECO:0000256" key="4">
    <source>
        <dbReference type="ARBA" id="ARBA00023125"/>
    </source>
</evidence>
<evidence type="ECO:0000313" key="10">
    <source>
        <dbReference type="Proteomes" id="UP000007266"/>
    </source>
</evidence>